<name>A0A3E2HM16_SCYLI</name>
<evidence type="ECO:0000313" key="2">
    <source>
        <dbReference type="EMBL" id="RFU34420.1"/>
    </source>
</evidence>
<feature type="region of interest" description="Disordered" evidence="1">
    <location>
        <begin position="146"/>
        <end position="166"/>
    </location>
</feature>
<evidence type="ECO:0000313" key="3">
    <source>
        <dbReference type="Proteomes" id="UP000258309"/>
    </source>
</evidence>
<keyword evidence="3" id="KW-1185">Reference proteome</keyword>
<proteinExistence type="predicted"/>
<feature type="region of interest" description="Disordered" evidence="1">
    <location>
        <begin position="1"/>
        <end position="91"/>
    </location>
</feature>
<dbReference type="EMBL" id="NCSJ02000021">
    <property type="protein sequence ID" value="RFU34420.1"/>
    <property type="molecule type" value="Genomic_DNA"/>
</dbReference>
<dbReference type="AlphaFoldDB" id="A0A3E2HM16"/>
<evidence type="ECO:0000256" key="1">
    <source>
        <dbReference type="SAM" id="MobiDB-lite"/>
    </source>
</evidence>
<feature type="non-terminal residue" evidence="2">
    <location>
        <position position="166"/>
    </location>
</feature>
<protein>
    <submittedName>
        <fullName evidence="2">Uncharacterized protein</fullName>
    </submittedName>
</protein>
<dbReference type="Proteomes" id="UP000258309">
    <property type="component" value="Unassembled WGS sequence"/>
</dbReference>
<accession>A0A3E2HM16</accession>
<comment type="caution">
    <text evidence="2">The sequence shown here is derived from an EMBL/GenBank/DDBJ whole genome shotgun (WGS) entry which is preliminary data.</text>
</comment>
<gene>
    <name evidence="2" type="ORF">B7463_g1928</name>
</gene>
<organism evidence="2 3">
    <name type="scientific">Scytalidium lignicola</name>
    <name type="common">Hyphomycete</name>
    <dbReference type="NCBI Taxonomy" id="5539"/>
    <lineage>
        <taxon>Eukaryota</taxon>
        <taxon>Fungi</taxon>
        <taxon>Dikarya</taxon>
        <taxon>Ascomycota</taxon>
        <taxon>Pezizomycotina</taxon>
        <taxon>Leotiomycetes</taxon>
        <taxon>Leotiomycetes incertae sedis</taxon>
        <taxon>Scytalidium</taxon>
    </lineage>
</organism>
<sequence length="166" mass="17343">MHSSSSSTKVHHGSACSAASVSTLTVSRPSASASSKVSETRKACQKRKSTSRTAKNGSSASSNPSLSLSTSSSSSSSSSSTTTPTSNSPIIGWVASAGSCTPYLIANHWASDSASEQSHEARMHGFLEDFDSHWTSATMYTEQHSQHTIALDPGPRYPLSNGTSRQ</sequence>
<feature type="compositionally biased region" description="Low complexity" evidence="1">
    <location>
        <begin position="58"/>
        <end position="88"/>
    </location>
</feature>
<reference evidence="2 3" key="1">
    <citation type="submission" date="2018-05" db="EMBL/GenBank/DDBJ databases">
        <title>Draft genome sequence of Scytalidium lignicola DSM 105466, a ubiquitous saprotrophic fungus.</title>
        <authorList>
            <person name="Buettner E."/>
            <person name="Gebauer A.M."/>
            <person name="Hofrichter M."/>
            <person name="Liers C."/>
            <person name="Kellner H."/>
        </authorList>
    </citation>
    <scope>NUCLEOTIDE SEQUENCE [LARGE SCALE GENOMIC DNA]</scope>
    <source>
        <strain evidence="2 3">DSM 105466</strain>
    </source>
</reference>
<feature type="compositionally biased region" description="Low complexity" evidence="1">
    <location>
        <begin position="26"/>
        <end position="37"/>
    </location>
</feature>
<feature type="non-terminal residue" evidence="2">
    <location>
        <position position="1"/>
    </location>
</feature>